<feature type="region of interest" description="Disordered" evidence="1">
    <location>
        <begin position="784"/>
        <end position="804"/>
    </location>
</feature>
<dbReference type="InterPro" id="IPR011009">
    <property type="entry name" value="Kinase-like_dom_sf"/>
</dbReference>
<dbReference type="SUPFAM" id="SSF56112">
    <property type="entry name" value="Protein kinase-like (PK-like)"/>
    <property type="match status" value="1"/>
</dbReference>
<dbReference type="Gene3D" id="3.30.200.20">
    <property type="entry name" value="Phosphorylase Kinase, domain 1"/>
    <property type="match status" value="1"/>
</dbReference>
<dbReference type="Pfam" id="PF06293">
    <property type="entry name" value="Kdo"/>
    <property type="match status" value="1"/>
</dbReference>
<feature type="compositionally biased region" description="Basic and acidic residues" evidence="1">
    <location>
        <begin position="506"/>
        <end position="516"/>
    </location>
</feature>
<organism evidence="2">
    <name type="scientific">Alternaria alternata</name>
    <name type="common">Alternaria rot fungus</name>
    <name type="synonym">Torula alternata</name>
    <dbReference type="NCBI Taxonomy" id="5599"/>
    <lineage>
        <taxon>Eukaryota</taxon>
        <taxon>Fungi</taxon>
        <taxon>Dikarya</taxon>
        <taxon>Ascomycota</taxon>
        <taxon>Pezizomycotina</taxon>
        <taxon>Dothideomycetes</taxon>
        <taxon>Pleosporomycetidae</taxon>
        <taxon>Pleosporales</taxon>
        <taxon>Pleosporineae</taxon>
        <taxon>Pleosporaceae</taxon>
        <taxon>Alternaria</taxon>
        <taxon>Alternaria sect. Alternaria</taxon>
        <taxon>Alternaria alternata complex</taxon>
    </lineage>
</organism>
<feature type="compositionally biased region" description="Acidic residues" evidence="1">
    <location>
        <begin position="470"/>
        <end position="480"/>
    </location>
</feature>
<accession>C9K7F7</accession>
<protein>
    <submittedName>
        <fullName evidence="2">Similar to metalloprotease</fullName>
    </submittedName>
</protein>
<sequence>MAEGSPDYKVLYLQEQRKREEEGRRREAAENAQREAEAARDEEQYRREEAEQAQERAAEQTRKTALPEFLHACHTHLHSGLTVQTDPTLSTQGNPANANNKLRPERVVLWTDFPARQTTIWNDLMESGFASQRHFTSLHTLEETGEAVRRRMMSSELDLHLFQRHTVEDQVSLIIQGMHSDPRLRRKFGLQGSVNFENHANTLSPESQLEEDMEQLTVSGTGRRRSPRLQAKAKETRQSGSTDAAEAEDAGRKSTASSSRPRADQFCVYNTGTTRSAQDRVAAFILEYKAPHKLPLGYIYEGLGEMELDEVVQCRDDEMLRDRFRRLVAAVITQAFSYMVRIGVEYALHYFLSVPKGDVGETTGWSAGSESGNRLHLTAVGQMLAFTLQALETPPRSQRWRTKAAAQLRSWEVVYDELLDAIPEGMTQSSEYQPPADNSFLRMSPVQLRGGRAKHSSPSCRQAEQRHDASDDEPESEPDPDTPSQQLSLSQHFPRAQKTRASPSSGRERERRRGQGAEDGQYCTQECLRGLAEGGVLDRCCPNVRDHGDKYHRIDQSSFLDLMRRQLADDLDTDCSPVSMPGACGVLFRVRLRSHGYVVAAKGTPAYFAHRLRWEASIYERLRPIQGIHVPVHLGNIDLETPYFYEGIADLVHMMFLSFGGHLISQHLTAENKALVSEQVRLSADAIHGLGVLHKDLMLRNILWNEETGRVMVIDFERAEIEQRTVLGAMLANRKRKKPAGSVAARDYDIPTSKLDVPPSIVRHLHEHHQEFSAGTGHASLQRLAERGKADCPPPSTSDAPTAVDADSGIRIVVPADAIAVALADLVDDRNFEGFDGNRVPQREPTARGGLRGWTSSAAAHLQKPAQGHSVWPHDAAPTQGCEDNVSGAIARSSVF</sequence>
<dbReference type="EMBL" id="AB525199">
    <property type="protein sequence ID" value="BAI44781.1"/>
    <property type="molecule type" value="Genomic_DNA"/>
</dbReference>
<dbReference type="GO" id="GO:0006508">
    <property type="term" value="P:proteolysis"/>
    <property type="evidence" value="ECO:0007669"/>
    <property type="project" value="UniProtKB-KW"/>
</dbReference>
<feature type="region of interest" description="Disordered" evidence="1">
    <location>
        <begin position="1"/>
        <end position="62"/>
    </location>
</feature>
<proteinExistence type="predicted"/>
<feature type="region of interest" description="Disordered" evidence="1">
    <location>
        <begin position="200"/>
        <end position="262"/>
    </location>
</feature>
<keyword evidence="2" id="KW-0378">Hydrolase</keyword>
<dbReference type="AlphaFoldDB" id="C9K7F7"/>
<dbReference type="GO" id="GO:0008237">
    <property type="term" value="F:metallopeptidase activity"/>
    <property type="evidence" value="ECO:0007669"/>
    <property type="project" value="UniProtKB-KW"/>
</dbReference>
<evidence type="ECO:0000313" key="2">
    <source>
        <dbReference type="EMBL" id="BAI44781.1"/>
    </source>
</evidence>
<gene>
    <name evidence="2" type="primary">ORF14</name>
</gene>
<keyword evidence="2" id="KW-0645">Protease</keyword>
<feature type="region of interest" description="Disordered" evidence="1">
    <location>
        <begin position="448"/>
        <end position="519"/>
    </location>
</feature>
<keyword evidence="2" id="KW-0482">Metalloprotease</keyword>
<evidence type="ECO:0000256" key="1">
    <source>
        <dbReference type="SAM" id="MobiDB-lite"/>
    </source>
</evidence>
<reference evidence="2" key="1">
    <citation type="submission" date="2009-10" db="EMBL/GenBank/DDBJ databases">
        <title>A Zn(II)2Cys6 transcription regulator encoded by the AMT gene cluster negatively controls AM-toxin production in the apple pathotype of Alternaria alternata.</title>
        <authorList>
            <person name="Harimoto Y."/>
            <person name="Kodama M."/>
            <person name="Yamamoto M."/>
            <person name="Otani H."/>
            <person name="Tsuge T."/>
        </authorList>
    </citation>
    <scope>NUCLEOTIDE SEQUENCE</scope>
    <source>
        <strain evidence="2">NBRC 8984</strain>
    </source>
</reference>
<dbReference type="Gene3D" id="1.10.510.10">
    <property type="entry name" value="Transferase(Phosphotransferase) domain 1"/>
    <property type="match status" value="1"/>
</dbReference>
<feature type="compositionally biased region" description="Basic and acidic residues" evidence="1">
    <location>
        <begin position="15"/>
        <end position="62"/>
    </location>
</feature>
<name>C9K7F7_ALTAL</name>